<dbReference type="EMBL" id="BGPR01008873">
    <property type="protein sequence ID" value="GBN36632.1"/>
    <property type="molecule type" value="Genomic_DNA"/>
</dbReference>
<name>A0A4Y2NCJ0_ARAVE</name>
<dbReference type="Gene3D" id="3.30.420.10">
    <property type="entry name" value="Ribonuclease H-like superfamily/Ribonuclease H"/>
    <property type="match status" value="1"/>
</dbReference>
<dbReference type="PANTHER" id="PTHR47326:SF1">
    <property type="entry name" value="HTH PSQ-TYPE DOMAIN-CONTAINING PROTEIN"/>
    <property type="match status" value="1"/>
</dbReference>
<organism evidence="1 2">
    <name type="scientific">Araneus ventricosus</name>
    <name type="common">Orbweaver spider</name>
    <name type="synonym">Epeira ventricosa</name>
    <dbReference type="NCBI Taxonomy" id="182803"/>
    <lineage>
        <taxon>Eukaryota</taxon>
        <taxon>Metazoa</taxon>
        <taxon>Ecdysozoa</taxon>
        <taxon>Arthropoda</taxon>
        <taxon>Chelicerata</taxon>
        <taxon>Arachnida</taxon>
        <taxon>Araneae</taxon>
        <taxon>Araneomorphae</taxon>
        <taxon>Entelegynae</taxon>
        <taxon>Araneoidea</taxon>
        <taxon>Araneidae</taxon>
        <taxon>Araneus</taxon>
    </lineage>
</organism>
<dbReference type="PANTHER" id="PTHR47326">
    <property type="entry name" value="TRANSPOSABLE ELEMENT TC3 TRANSPOSASE-LIKE PROTEIN"/>
    <property type="match status" value="1"/>
</dbReference>
<dbReference type="GO" id="GO:0003676">
    <property type="term" value="F:nucleic acid binding"/>
    <property type="evidence" value="ECO:0007669"/>
    <property type="project" value="InterPro"/>
</dbReference>
<accession>A0A4Y2NCJ0</accession>
<comment type="caution">
    <text evidence="1">The sequence shown here is derived from an EMBL/GenBank/DDBJ whole genome shotgun (WGS) entry which is preliminary data.</text>
</comment>
<reference evidence="1 2" key="1">
    <citation type="journal article" date="2019" name="Sci. Rep.">
        <title>Orb-weaving spider Araneus ventricosus genome elucidates the spidroin gene catalogue.</title>
        <authorList>
            <person name="Kono N."/>
            <person name="Nakamura H."/>
            <person name="Ohtoshi R."/>
            <person name="Moran D.A.P."/>
            <person name="Shinohara A."/>
            <person name="Yoshida Y."/>
            <person name="Fujiwara M."/>
            <person name="Mori M."/>
            <person name="Tomita M."/>
            <person name="Arakawa K."/>
        </authorList>
    </citation>
    <scope>NUCLEOTIDE SEQUENCE [LARGE SCALE GENOMIC DNA]</scope>
</reference>
<keyword evidence="2" id="KW-1185">Reference proteome</keyword>
<sequence>MLFHHDGSPPHFSLDVRSALDAKFTLRCIGRGGPTHWTAHSPDLSSLGFFLRAHLKSLVYESPIDSDEDLVPGFLLLPASSEKCGVCLKKCAAGYVAGVTPALPQILQICCITFDDDDVTEPPYGENPTMDSEEDYINRMIPEKEMMKNVLDWINRCDFEKYDSSDDNCSDESTYYPSATTCTDSSEAKANDSEARKLCKQMEEINRDLKVLPRKLDEIAVLQKLL</sequence>
<dbReference type="AlphaFoldDB" id="A0A4Y2NCJ0"/>
<dbReference type="InterPro" id="IPR036397">
    <property type="entry name" value="RNaseH_sf"/>
</dbReference>
<gene>
    <name evidence="1" type="ORF">AVEN_274378_1</name>
</gene>
<protein>
    <recommendedName>
        <fullName evidence="3">Mariner Mos1 transposase</fullName>
    </recommendedName>
</protein>
<proteinExistence type="predicted"/>
<evidence type="ECO:0000313" key="2">
    <source>
        <dbReference type="Proteomes" id="UP000499080"/>
    </source>
</evidence>
<evidence type="ECO:0000313" key="1">
    <source>
        <dbReference type="EMBL" id="GBN36632.1"/>
    </source>
</evidence>
<dbReference type="Proteomes" id="UP000499080">
    <property type="component" value="Unassembled WGS sequence"/>
</dbReference>
<evidence type="ECO:0008006" key="3">
    <source>
        <dbReference type="Google" id="ProtNLM"/>
    </source>
</evidence>